<feature type="domain" description="Fibronectin type-III" evidence="3">
    <location>
        <begin position="513"/>
        <end position="608"/>
    </location>
</feature>
<dbReference type="Pfam" id="PF00754">
    <property type="entry name" value="F5_F8_type_C"/>
    <property type="match status" value="5"/>
</dbReference>
<dbReference type="Pfam" id="PF00041">
    <property type="entry name" value="fn3"/>
    <property type="match status" value="1"/>
</dbReference>
<feature type="domain" description="F5/8 type C" evidence="2">
    <location>
        <begin position="605"/>
        <end position="758"/>
    </location>
</feature>
<dbReference type="PANTHER" id="PTHR24543:SF291">
    <property type="entry name" value="SMOKE ALARM, ISOFORM D"/>
    <property type="match status" value="1"/>
</dbReference>
<evidence type="ECO:0000313" key="5">
    <source>
        <dbReference type="RefSeq" id="XP_019619435.1"/>
    </source>
</evidence>
<dbReference type="Gene3D" id="2.60.40.10">
    <property type="entry name" value="Immunoglobulins"/>
    <property type="match status" value="1"/>
</dbReference>
<reference evidence="5" key="1">
    <citation type="submission" date="2025-08" db="UniProtKB">
        <authorList>
            <consortium name="RefSeq"/>
        </authorList>
    </citation>
    <scope>IDENTIFICATION</scope>
    <source>
        <tissue evidence="5">Gonad</tissue>
    </source>
</reference>
<dbReference type="SUPFAM" id="SSF49265">
    <property type="entry name" value="Fibronectin type III"/>
    <property type="match status" value="2"/>
</dbReference>
<dbReference type="KEGG" id="bbel:109466209"/>
<accession>A0A6P4XS16</accession>
<dbReference type="SUPFAM" id="SSF49785">
    <property type="entry name" value="Galactose-binding domain-like"/>
    <property type="match status" value="5"/>
</dbReference>
<dbReference type="RefSeq" id="XP_019619435.1">
    <property type="nucleotide sequence ID" value="XM_019763876.1"/>
</dbReference>
<feature type="domain" description="F5/8 type C" evidence="2">
    <location>
        <begin position="356"/>
        <end position="509"/>
    </location>
</feature>
<dbReference type="FunFam" id="2.60.120.260:FF:000002">
    <property type="entry name" value="Coagulation factor VIII"/>
    <property type="match status" value="2"/>
</dbReference>
<gene>
    <name evidence="5" type="primary">LOC109466209</name>
</gene>
<dbReference type="PROSITE" id="PS50022">
    <property type="entry name" value="FA58C_3"/>
    <property type="match status" value="4"/>
</dbReference>
<dbReference type="InterPro" id="IPR008979">
    <property type="entry name" value="Galactose-bd-like_sf"/>
</dbReference>
<name>A0A6P4XS16_BRABE</name>
<evidence type="ECO:0000313" key="4">
    <source>
        <dbReference type="Proteomes" id="UP000515135"/>
    </source>
</evidence>
<dbReference type="AlphaFoldDB" id="A0A6P4XS16"/>
<dbReference type="InterPro" id="IPR036116">
    <property type="entry name" value="FN3_sf"/>
</dbReference>
<dbReference type="InterPro" id="IPR003961">
    <property type="entry name" value="FN3_dom"/>
</dbReference>
<evidence type="ECO:0000259" key="2">
    <source>
        <dbReference type="PROSITE" id="PS50022"/>
    </source>
</evidence>
<organism evidence="4 5">
    <name type="scientific">Branchiostoma belcheri</name>
    <name type="common">Amphioxus</name>
    <dbReference type="NCBI Taxonomy" id="7741"/>
    <lineage>
        <taxon>Eukaryota</taxon>
        <taxon>Metazoa</taxon>
        <taxon>Chordata</taxon>
        <taxon>Cephalochordata</taxon>
        <taxon>Leptocardii</taxon>
        <taxon>Amphioxiformes</taxon>
        <taxon>Branchiostomatidae</taxon>
        <taxon>Branchiostoma</taxon>
    </lineage>
</organism>
<dbReference type="Proteomes" id="UP000515135">
    <property type="component" value="Unplaced"/>
</dbReference>
<dbReference type="GeneID" id="109466209"/>
<dbReference type="InterPro" id="IPR013783">
    <property type="entry name" value="Ig-like_fold"/>
</dbReference>
<evidence type="ECO:0000256" key="1">
    <source>
        <dbReference type="ARBA" id="ARBA00023157"/>
    </source>
</evidence>
<dbReference type="OrthoDB" id="6071166at2759"/>
<feature type="domain" description="F5/8 type C" evidence="2">
    <location>
        <begin position="76"/>
        <end position="280"/>
    </location>
</feature>
<keyword evidence="1" id="KW-1015">Disulfide bond</keyword>
<dbReference type="Gene3D" id="2.60.120.260">
    <property type="entry name" value="Galactose-binding domain-like"/>
    <property type="match status" value="7"/>
</dbReference>
<dbReference type="CDD" id="cd00057">
    <property type="entry name" value="FA58C"/>
    <property type="match status" value="2"/>
</dbReference>
<evidence type="ECO:0000259" key="3">
    <source>
        <dbReference type="PROSITE" id="PS50853"/>
    </source>
</evidence>
<sequence length="772" mass="84991">MAGWGGWAPGASNIGQWLQVLTGNTDKNTPVTNLLDNPFTARYVRFYPQSWNNYIAMRVEILGCNITNICLFFPVCQDPLGMESGAIPDERLATSNYGNPNAYPKYGRLKEIRAWGAWTPGFHNIGQWLQVFTGNTDRKTPVTNLLDNPVDARYVRFYPQTWNNWIAMRVEILGCSTEFCQDPLGMESGAIPDDSITALSVGHHNLLLPYFGRLKGTAGWGGWGAGVQIIGQWLQVFAANTDTETHVTNLLDNPVDARYIRFYPQSWHIRIAMRVEILGCGTEFVGNLPISRYTLRYQPTDGSGSYQDLSPAPGAGDTSATVLGLLDHTEYTLTLTSFDWDDQPNGVINGTYTTVCQYPLGMESGAIPDGSITASSIGHHNLLLPYFGRLKGTAGWGGWGAGYFLIGEWLQVDLGVIKSVTGTITQGASFPVYNHYTWVTSYKLEYSGDATFWTTYADSDGSDKVFTGNTDEKNPVTNLLDNPVDARYVRFYPQSWHGRPTMRVEILGCGTELLWGLTLNDAGMSHLNVSWTVVGNLPISRYTLRYQPTDGSGSYQDLSPAPGAGATSATVQGLLAHTEYTLTLTSFDWDDQPNGVINGTFTTVCQYPLGMESGAIPDDSITASSIGHHNGLLPYFARLKGTVGWGGWGAGIQIIGQWLQVDLGVIKSVTGTVTQGASFPVYNQYTWVTSYKLGYSGDATFWTTYADSDGSDKVFTANTDRKTPVTNLLDNPVDARYVRFYPQSWHIRIAMRVEIIGCNTDSRSIFVAFDRV</sequence>
<dbReference type="SMART" id="SM00231">
    <property type="entry name" value="FA58C"/>
    <property type="match status" value="4"/>
</dbReference>
<protein>
    <submittedName>
        <fullName evidence="5">Uncharacterized protein LOC109466209</fullName>
    </submittedName>
</protein>
<dbReference type="PROSITE" id="PS50853">
    <property type="entry name" value="FN3"/>
    <property type="match status" value="1"/>
</dbReference>
<dbReference type="PANTHER" id="PTHR24543">
    <property type="entry name" value="MULTICOPPER OXIDASE-RELATED"/>
    <property type="match status" value="1"/>
</dbReference>
<dbReference type="CDD" id="cd00063">
    <property type="entry name" value="FN3"/>
    <property type="match status" value="1"/>
</dbReference>
<dbReference type="InterPro" id="IPR000421">
    <property type="entry name" value="FA58C"/>
</dbReference>
<proteinExistence type="predicted"/>
<dbReference type="PROSITE" id="PS01286">
    <property type="entry name" value="FA58C_2"/>
    <property type="match status" value="4"/>
</dbReference>
<feature type="domain" description="F5/8 type C" evidence="2">
    <location>
        <begin position="1"/>
        <end position="64"/>
    </location>
</feature>
<keyword evidence="4" id="KW-1185">Reference proteome</keyword>